<evidence type="ECO:0000313" key="2">
    <source>
        <dbReference type="EMBL" id="KAF4648908.1"/>
    </source>
</evidence>
<accession>A0A7J6KP35</accession>
<dbReference type="SUPFAM" id="SSF53098">
    <property type="entry name" value="Ribonuclease H-like"/>
    <property type="match status" value="1"/>
</dbReference>
<dbReference type="Pfam" id="PF17921">
    <property type="entry name" value="Integrase_H2C2"/>
    <property type="match status" value="1"/>
</dbReference>
<dbReference type="InterPro" id="IPR001584">
    <property type="entry name" value="Integrase_cat-core"/>
</dbReference>
<protein>
    <recommendedName>
        <fullName evidence="1">Integrase catalytic domain-containing protein</fullName>
    </recommendedName>
</protein>
<dbReference type="GO" id="GO:0003676">
    <property type="term" value="F:nucleic acid binding"/>
    <property type="evidence" value="ECO:0007669"/>
    <property type="project" value="InterPro"/>
</dbReference>
<dbReference type="InterPro" id="IPR050951">
    <property type="entry name" value="Retrovirus_Pol_polyprotein"/>
</dbReference>
<evidence type="ECO:0000313" key="3">
    <source>
        <dbReference type="Proteomes" id="UP000591131"/>
    </source>
</evidence>
<dbReference type="InterPro" id="IPR041588">
    <property type="entry name" value="Integrase_H2C2"/>
</dbReference>
<reference evidence="2 3" key="1">
    <citation type="submission" date="2020-04" db="EMBL/GenBank/DDBJ databases">
        <title>Perkinsus chesapeaki whole genome sequence.</title>
        <authorList>
            <person name="Bogema D.R."/>
        </authorList>
    </citation>
    <scope>NUCLEOTIDE SEQUENCE [LARGE SCALE GENOMIC DNA]</scope>
    <source>
        <strain evidence="2">ATCC PRA-425</strain>
    </source>
</reference>
<dbReference type="OrthoDB" id="440474at2759"/>
<dbReference type="GO" id="GO:0015074">
    <property type="term" value="P:DNA integration"/>
    <property type="evidence" value="ECO:0007669"/>
    <property type="project" value="InterPro"/>
</dbReference>
<dbReference type="Pfam" id="PF00665">
    <property type="entry name" value="rve"/>
    <property type="match status" value="1"/>
</dbReference>
<dbReference type="PROSITE" id="PS50994">
    <property type="entry name" value="INTEGRASE"/>
    <property type="match status" value="1"/>
</dbReference>
<dbReference type="AlphaFoldDB" id="A0A7J6KP35"/>
<dbReference type="InterPro" id="IPR012337">
    <property type="entry name" value="RNaseH-like_sf"/>
</dbReference>
<dbReference type="PANTHER" id="PTHR37984:SF5">
    <property type="entry name" value="PROTEIN NYNRIN-LIKE"/>
    <property type="match status" value="1"/>
</dbReference>
<dbReference type="Gene3D" id="3.30.420.10">
    <property type="entry name" value="Ribonuclease H-like superfamily/Ribonuclease H"/>
    <property type="match status" value="1"/>
</dbReference>
<name>A0A7J6KP35_PERCH</name>
<dbReference type="InterPro" id="IPR036397">
    <property type="entry name" value="RNaseH_sf"/>
</dbReference>
<feature type="non-terminal residue" evidence="2">
    <location>
        <position position="1"/>
    </location>
</feature>
<dbReference type="EMBL" id="JAAPAO010001751">
    <property type="protein sequence ID" value="KAF4648908.1"/>
    <property type="molecule type" value="Genomic_DNA"/>
</dbReference>
<dbReference type="Proteomes" id="UP000591131">
    <property type="component" value="Unassembled WGS sequence"/>
</dbReference>
<organism evidence="2 3">
    <name type="scientific">Perkinsus chesapeaki</name>
    <name type="common">Clam parasite</name>
    <name type="synonym">Perkinsus andrewsi</name>
    <dbReference type="NCBI Taxonomy" id="330153"/>
    <lineage>
        <taxon>Eukaryota</taxon>
        <taxon>Sar</taxon>
        <taxon>Alveolata</taxon>
        <taxon>Perkinsozoa</taxon>
        <taxon>Perkinsea</taxon>
        <taxon>Perkinsida</taxon>
        <taxon>Perkinsidae</taxon>
        <taxon>Perkinsus</taxon>
    </lineage>
</organism>
<sequence>VMFRKVSGKSNVEADHLSRLAQDWKIEDIVTNKSTSSVERPAAEGHAAHYVNSVNPVGDQQLCQTEDSALVKDDDNFPVCDDLRNRIQDAQKVSPSLSPILDSVQGTIKSSSTTSTKYQLYRICNGMLNQLKYPHGDPLSSPRLVVCVPTDTLDGAKVADELIESYHVNNGHICPRFVRWRISRHFMLPDITHRTKVICRRCATCQASATRRVFTEYGGHLDASAKGVWRHISTDLAGPLPLSKPHRYAYAMIVIDDFSKFVFWRGLKTCTSAETTSSLVNLFEEVGIPRQLRCDNGPSYRSRLFRNAMEKLGVVVSPVNPFAPWSNGLAERGVSSLKSLFRRMLADGNKSSNWEHLLAKATRKSNTKLLSSGTSPFQLFYGREFFDEPAMKLRIDNDPYQLDSYKVDDARAEIRDIYTKVLEDREYVPRPRRRPAVGSTVQIYREDKVGKSHYGDTKYNVVNYDGMTATLRPIDGGDEKFEHSRNLRVCY</sequence>
<feature type="domain" description="Integrase catalytic" evidence="1">
    <location>
        <begin position="222"/>
        <end position="384"/>
    </location>
</feature>
<dbReference type="PANTHER" id="PTHR37984">
    <property type="entry name" value="PROTEIN CBG26694"/>
    <property type="match status" value="1"/>
</dbReference>
<evidence type="ECO:0000259" key="1">
    <source>
        <dbReference type="PROSITE" id="PS50994"/>
    </source>
</evidence>
<proteinExistence type="predicted"/>
<keyword evidence="3" id="KW-1185">Reference proteome</keyword>
<gene>
    <name evidence="2" type="ORF">FOL47_002672</name>
</gene>
<comment type="caution">
    <text evidence="2">The sequence shown here is derived from an EMBL/GenBank/DDBJ whole genome shotgun (WGS) entry which is preliminary data.</text>
</comment>